<protein>
    <submittedName>
        <fullName evidence="2">Alpha/beta hydrolase</fullName>
    </submittedName>
</protein>
<name>A0ABV2WMU8_9NOCA</name>
<comment type="caution">
    <text evidence="2">The sequence shown here is derived from an EMBL/GenBank/DDBJ whole genome shotgun (WGS) entry which is preliminary data.</text>
</comment>
<dbReference type="EMBL" id="JBEYBF010000005">
    <property type="protein sequence ID" value="MEU1952203.1"/>
    <property type="molecule type" value="Genomic_DNA"/>
</dbReference>
<dbReference type="Pfam" id="PF06259">
    <property type="entry name" value="Abhydrolase_8"/>
    <property type="match status" value="1"/>
</dbReference>
<reference evidence="2 3" key="1">
    <citation type="submission" date="2024-06" db="EMBL/GenBank/DDBJ databases">
        <title>The Natural Products Discovery Center: Release of the First 8490 Sequenced Strains for Exploring Actinobacteria Biosynthetic Diversity.</title>
        <authorList>
            <person name="Kalkreuter E."/>
            <person name="Kautsar S.A."/>
            <person name="Yang D."/>
            <person name="Bader C.D."/>
            <person name="Teijaro C.N."/>
            <person name="Fluegel L."/>
            <person name="Davis C.M."/>
            <person name="Simpson J.R."/>
            <person name="Lauterbach L."/>
            <person name="Steele A.D."/>
            <person name="Gui C."/>
            <person name="Meng S."/>
            <person name="Li G."/>
            <person name="Viehrig K."/>
            <person name="Ye F."/>
            <person name="Su P."/>
            <person name="Kiefer A.F."/>
            <person name="Nichols A."/>
            <person name="Cepeda A.J."/>
            <person name="Yan W."/>
            <person name="Fan B."/>
            <person name="Jiang Y."/>
            <person name="Adhikari A."/>
            <person name="Zheng C.-J."/>
            <person name="Schuster L."/>
            <person name="Cowan T.M."/>
            <person name="Smanski M.J."/>
            <person name="Chevrette M.G."/>
            <person name="De Carvalho L.P.S."/>
            <person name="Shen B."/>
        </authorList>
    </citation>
    <scope>NUCLEOTIDE SEQUENCE [LARGE SCALE GENOMIC DNA]</scope>
    <source>
        <strain evidence="2 3">NPDC019708</strain>
    </source>
</reference>
<feature type="domain" description="DUF1023" evidence="1">
    <location>
        <begin position="214"/>
        <end position="354"/>
    </location>
</feature>
<sequence length="414" mass="44679">MDSSGPSRDDIASVLKDLSPGMLEARALARRLNRIVSEMGEGISETLYRRASEAARQGDHHLILADSNNNRVLGMLLRQGPPAAPSRMTRPDIGLPGNPRQLRDAWENLSSSDRSELFHLDPFLGNRGGIPAADRDFYNRRNLDALLREAKEAKDRPRVENYAGIKAILDEPGIFLTHIDSDGGLAFSRGNPDFSRNNAILLQPAHRPEFVLSYARSITDQLQQVARLVAPNSSTAVSYWGGYNQPESMVQAIFPQPAQAGAAGVRDYHEGLRASHEGAPAHTTTVGHSYGSVLAAESAGRGATLHTDDVVFMGSWGTGADHVGDLRLGGVSPENNGDHVFATIASSDFVKLMPDTHGRLPTDPAFGATVFGSTPLIPDHWNQWDHSAEAYLHSDNPASRNIGLIITGHGSLVA</sequence>
<proteinExistence type="predicted"/>
<dbReference type="GO" id="GO:0016787">
    <property type="term" value="F:hydrolase activity"/>
    <property type="evidence" value="ECO:0007669"/>
    <property type="project" value="UniProtKB-KW"/>
</dbReference>
<accession>A0ABV2WMU8</accession>
<evidence type="ECO:0000313" key="3">
    <source>
        <dbReference type="Proteomes" id="UP001550628"/>
    </source>
</evidence>
<keyword evidence="2" id="KW-0378">Hydrolase</keyword>
<dbReference type="RefSeq" id="WP_356956847.1">
    <property type="nucleotide sequence ID" value="NZ_JBEYBD010000007.1"/>
</dbReference>
<dbReference type="Proteomes" id="UP001550628">
    <property type="component" value="Unassembled WGS sequence"/>
</dbReference>
<evidence type="ECO:0000313" key="2">
    <source>
        <dbReference type="EMBL" id="MEU1952203.1"/>
    </source>
</evidence>
<keyword evidence="3" id="KW-1185">Reference proteome</keyword>
<evidence type="ECO:0000259" key="1">
    <source>
        <dbReference type="Pfam" id="PF06259"/>
    </source>
</evidence>
<organism evidence="2 3">
    <name type="scientific">Nocardia rhamnosiphila</name>
    <dbReference type="NCBI Taxonomy" id="426716"/>
    <lineage>
        <taxon>Bacteria</taxon>
        <taxon>Bacillati</taxon>
        <taxon>Actinomycetota</taxon>
        <taxon>Actinomycetes</taxon>
        <taxon>Mycobacteriales</taxon>
        <taxon>Nocardiaceae</taxon>
        <taxon>Nocardia</taxon>
    </lineage>
</organism>
<gene>
    <name evidence="2" type="ORF">ABZ510_10095</name>
</gene>
<dbReference type="InterPro" id="IPR010427">
    <property type="entry name" value="DUF1023"/>
</dbReference>